<proteinExistence type="predicted"/>
<protein>
    <submittedName>
        <fullName evidence="2">YaaL family protein</fullName>
    </submittedName>
</protein>
<comment type="caution">
    <text evidence="2">The sequence shown here is derived from an EMBL/GenBank/DDBJ whole genome shotgun (WGS) entry which is preliminary data.</text>
</comment>
<dbReference type="InterPro" id="IPR019644">
    <property type="entry name" value="DUF2508"/>
</dbReference>
<evidence type="ECO:0000256" key="1">
    <source>
        <dbReference type="SAM" id="MobiDB-lite"/>
    </source>
</evidence>
<dbReference type="Pfam" id="PF10704">
    <property type="entry name" value="DUF2508"/>
    <property type="match status" value="1"/>
</dbReference>
<feature type="region of interest" description="Disordered" evidence="1">
    <location>
        <begin position="73"/>
        <end position="108"/>
    </location>
</feature>
<name>A0ABR7HWM3_9FIRM</name>
<reference evidence="2 3" key="1">
    <citation type="submission" date="2020-08" db="EMBL/GenBank/DDBJ databases">
        <title>Genome public.</title>
        <authorList>
            <person name="Liu C."/>
            <person name="Sun Q."/>
        </authorList>
    </citation>
    <scope>NUCLEOTIDE SEQUENCE [LARGE SCALE GENOMIC DNA]</scope>
    <source>
        <strain evidence="2 3">New-38</strain>
    </source>
</reference>
<evidence type="ECO:0000313" key="3">
    <source>
        <dbReference type="Proteomes" id="UP000660021"/>
    </source>
</evidence>
<dbReference type="RefSeq" id="WP_186964298.1">
    <property type="nucleotide sequence ID" value="NZ_JACOPR010000011.1"/>
</dbReference>
<sequence length="108" mass="12518">MQRKSDRKRQGQRQEERQVLLDALERTRVLLTQAHGDFNAASDPDLTESYIYEIKALQARYGYLLRQIKELSGEELTQPMARPPETKKRDSSGGTLRQGPWRPISAYQ</sequence>
<gene>
    <name evidence="2" type="ORF">H8S34_13775</name>
</gene>
<keyword evidence="3" id="KW-1185">Reference proteome</keyword>
<dbReference type="EMBL" id="JACOPR010000011">
    <property type="protein sequence ID" value="MBC5731889.1"/>
    <property type="molecule type" value="Genomic_DNA"/>
</dbReference>
<dbReference type="Proteomes" id="UP000660021">
    <property type="component" value="Unassembled WGS sequence"/>
</dbReference>
<evidence type="ECO:0000313" key="2">
    <source>
        <dbReference type="EMBL" id="MBC5731889.1"/>
    </source>
</evidence>
<accession>A0ABR7HWM3</accession>
<organism evidence="2 3">
    <name type="scientific">Pseudoflavonifractor hominis</name>
    <dbReference type="NCBI Taxonomy" id="2763059"/>
    <lineage>
        <taxon>Bacteria</taxon>
        <taxon>Bacillati</taxon>
        <taxon>Bacillota</taxon>
        <taxon>Clostridia</taxon>
        <taxon>Eubacteriales</taxon>
        <taxon>Oscillospiraceae</taxon>
        <taxon>Pseudoflavonifractor</taxon>
    </lineage>
</organism>